<gene>
    <name evidence="1" type="ORF">V1264_004499</name>
</gene>
<name>A0AAN9B1J5_9CAEN</name>
<evidence type="ECO:0000313" key="1">
    <source>
        <dbReference type="EMBL" id="KAK7097541.1"/>
    </source>
</evidence>
<accession>A0AAN9B1J5</accession>
<reference evidence="1 2" key="1">
    <citation type="submission" date="2024-02" db="EMBL/GenBank/DDBJ databases">
        <title>Chromosome-scale genome assembly of the rough periwinkle Littorina saxatilis.</title>
        <authorList>
            <person name="De Jode A."/>
            <person name="Faria R."/>
            <person name="Formenti G."/>
            <person name="Sims Y."/>
            <person name="Smith T.P."/>
            <person name="Tracey A."/>
            <person name="Wood J.M.D."/>
            <person name="Zagrodzka Z.B."/>
            <person name="Johannesson K."/>
            <person name="Butlin R.K."/>
            <person name="Leder E.H."/>
        </authorList>
    </citation>
    <scope>NUCLEOTIDE SEQUENCE [LARGE SCALE GENOMIC DNA]</scope>
    <source>
        <strain evidence="1">Snail1</strain>
        <tissue evidence="1">Muscle</tissue>
    </source>
</reference>
<evidence type="ECO:0000313" key="2">
    <source>
        <dbReference type="Proteomes" id="UP001374579"/>
    </source>
</evidence>
<protein>
    <submittedName>
        <fullName evidence="1">Uncharacterized protein</fullName>
    </submittedName>
</protein>
<organism evidence="1 2">
    <name type="scientific">Littorina saxatilis</name>
    <dbReference type="NCBI Taxonomy" id="31220"/>
    <lineage>
        <taxon>Eukaryota</taxon>
        <taxon>Metazoa</taxon>
        <taxon>Spiralia</taxon>
        <taxon>Lophotrochozoa</taxon>
        <taxon>Mollusca</taxon>
        <taxon>Gastropoda</taxon>
        <taxon>Caenogastropoda</taxon>
        <taxon>Littorinimorpha</taxon>
        <taxon>Littorinoidea</taxon>
        <taxon>Littorinidae</taxon>
        <taxon>Littorina</taxon>
    </lineage>
</organism>
<sequence>METRKYPACLLNEIGVKLTMLSEYSVGNPNGQTSSHVTRQFWNAEEEEDCFLCRVDEIYNLFITNSYSAQKAVGLFKFGMCPNGHVKVWADPSSAEWFA</sequence>
<keyword evidence="2" id="KW-1185">Reference proteome</keyword>
<proteinExistence type="predicted"/>
<comment type="caution">
    <text evidence="1">The sequence shown here is derived from an EMBL/GenBank/DDBJ whole genome shotgun (WGS) entry which is preliminary data.</text>
</comment>
<dbReference type="AlphaFoldDB" id="A0AAN9B1J5"/>
<dbReference type="EMBL" id="JBAMIC010000013">
    <property type="protein sequence ID" value="KAK7097541.1"/>
    <property type="molecule type" value="Genomic_DNA"/>
</dbReference>
<dbReference type="Proteomes" id="UP001374579">
    <property type="component" value="Unassembled WGS sequence"/>
</dbReference>